<dbReference type="EMBL" id="QWEH01000017">
    <property type="protein sequence ID" value="RHW30002.1"/>
    <property type="molecule type" value="Genomic_DNA"/>
</dbReference>
<dbReference type="RefSeq" id="WP_095313072.1">
    <property type="nucleotide sequence ID" value="NZ_JAMAWL010000016.1"/>
</dbReference>
<evidence type="ECO:0000256" key="1">
    <source>
        <dbReference type="SAM" id="MobiDB-lite"/>
    </source>
</evidence>
<evidence type="ECO:0000313" key="4">
    <source>
        <dbReference type="Proteomes" id="UP000285456"/>
    </source>
</evidence>
<evidence type="ECO:0000256" key="2">
    <source>
        <dbReference type="SAM" id="SignalP"/>
    </source>
</evidence>
<organism evidence="3 4">
    <name type="scientific">Oceanobacillus profundus</name>
    <dbReference type="NCBI Taxonomy" id="372463"/>
    <lineage>
        <taxon>Bacteria</taxon>
        <taxon>Bacillati</taxon>
        <taxon>Bacillota</taxon>
        <taxon>Bacilli</taxon>
        <taxon>Bacillales</taxon>
        <taxon>Bacillaceae</taxon>
        <taxon>Oceanobacillus</taxon>
    </lineage>
</organism>
<feature type="chain" id="PRO_5038797063" evidence="2">
    <location>
        <begin position="28"/>
        <end position="157"/>
    </location>
</feature>
<feature type="signal peptide" evidence="2">
    <location>
        <begin position="1"/>
        <end position="27"/>
    </location>
</feature>
<protein>
    <submittedName>
        <fullName evidence="3">Uncharacterized protein</fullName>
    </submittedName>
</protein>
<comment type="caution">
    <text evidence="3">The sequence shown here is derived from an EMBL/GenBank/DDBJ whole genome shotgun (WGS) entry which is preliminary data.</text>
</comment>
<reference evidence="3 4" key="1">
    <citation type="journal article" date="2007" name="Int. J. Syst. Evol. Microbiol.">
        <title>Oceanobacillus profundus sp. nov., isolated from a deep-sea sediment core.</title>
        <authorList>
            <person name="Kim Y.G."/>
            <person name="Choi D.H."/>
            <person name="Hyun S."/>
            <person name="Cho B.C."/>
        </authorList>
    </citation>
    <scope>NUCLEOTIDE SEQUENCE [LARGE SCALE GENOMIC DNA]</scope>
    <source>
        <strain evidence="3 4">DSM 18246</strain>
    </source>
</reference>
<dbReference type="OrthoDB" id="2974372at2"/>
<keyword evidence="2" id="KW-0732">Signal</keyword>
<name>A0A417YBC3_9BACI</name>
<accession>A0A417YBC3</accession>
<sequence>MKKFMTVSILSLIFMLVLGTNVGATSAGTNVGVSENPPADAETENTEGMSTLGLGKPTKSHNLKSSGEMKFSGSAANSNLYTNKYFTGASSVSIEVRNFRDGKLKYKLYKKGTIGAVGTFTLNAKQSQISVRNLDSKGQYYIKFYGPSNFSGSVKAN</sequence>
<dbReference type="Proteomes" id="UP000285456">
    <property type="component" value="Unassembled WGS sequence"/>
</dbReference>
<dbReference type="AlphaFoldDB" id="A0A417YBC3"/>
<feature type="region of interest" description="Disordered" evidence="1">
    <location>
        <begin position="27"/>
        <end position="58"/>
    </location>
</feature>
<evidence type="ECO:0000313" key="3">
    <source>
        <dbReference type="EMBL" id="RHW30002.1"/>
    </source>
</evidence>
<keyword evidence="4" id="KW-1185">Reference proteome</keyword>
<gene>
    <name evidence="3" type="ORF">D1B32_19300</name>
</gene>
<proteinExistence type="predicted"/>